<evidence type="ECO:0000313" key="1">
    <source>
        <dbReference type="EMBL" id="KKM11148.1"/>
    </source>
</evidence>
<sequence length="82" mass="9195">MSTTSKSPRKVALVALDIGREALPRYSHLCSPKKFTQPQLFACLVLKEFFRTDYRGIMGMLKAVAHNILILYARIKPSTLAA</sequence>
<organism evidence="1">
    <name type="scientific">marine sediment metagenome</name>
    <dbReference type="NCBI Taxonomy" id="412755"/>
    <lineage>
        <taxon>unclassified sequences</taxon>
        <taxon>metagenomes</taxon>
        <taxon>ecological metagenomes</taxon>
    </lineage>
</organism>
<accession>A0A0F9HC44</accession>
<name>A0A0F9HC44_9ZZZZ</name>
<reference evidence="1" key="1">
    <citation type="journal article" date="2015" name="Nature">
        <title>Complex archaea that bridge the gap between prokaryotes and eukaryotes.</title>
        <authorList>
            <person name="Spang A."/>
            <person name="Saw J.H."/>
            <person name="Jorgensen S.L."/>
            <person name="Zaremba-Niedzwiedzka K."/>
            <person name="Martijn J."/>
            <person name="Lind A.E."/>
            <person name="van Eijk R."/>
            <person name="Schleper C."/>
            <person name="Guy L."/>
            <person name="Ettema T.J."/>
        </authorList>
    </citation>
    <scope>NUCLEOTIDE SEQUENCE</scope>
</reference>
<dbReference type="EMBL" id="LAZR01015493">
    <property type="protein sequence ID" value="KKM11148.1"/>
    <property type="molecule type" value="Genomic_DNA"/>
</dbReference>
<comment type="caution">
    <text evidence="1">The sequence shown here is derived from an EMBL/GenBank/DDBJ whole genome shotgun (WGS) entry which is preliminary data.</text>
</comment>
<proteinExistence type="predicted"/>
<protein>
    <submittedName>
        <fullName evidence="1">Uncharacterized protein</fullName>
    </submittedName>
</protein>
<dbReference type="AlphaFoldDB" id="A0A0F9HC44"/>
<gene>
    <name evidence="1" type="ORF">LCGC14_1721290</name>
</gene>